<dbReference type="Proteomes" id="UP001055879">
    <property type="component" value="Linkage Group LG06"/>
</dbReference>
<proteinExistence type="predicted"/>
<reference evidence="2" key="1">
    <citation type="journal article" date="2022" name="Mol. Ecol. Resour.">
        <title>The genomes of chicory, endive, great burdock and yacon provide insights into Asteraceae palaeo-polyploidization history and plant inulin production.</title>
        <authorList>
            <person name="Fan W."/>
            <person name="Wang S."/>
            <person name="Wang H."/>
            <person name="Wang A."/>
            <person name="Jiang F."/>
            <person name="Liu H."/>
            <person name="Zhao H."/>
            <person name="Xu D."/>
            <person name="Zhang Y."/>
        </authorList>
    </citation>
    <scope>NUCLEOTIDE SEQUENCE [LARGE SCALE GENOMIC DNA]</scope>
    <source>
        <strain evidence="2">cv. Niubang</strain>
    </source>
</reference>
<keyword evidence="2" id="KW-1185">Reference proteome</keyword>
<protein>
    <submittedName>
        <fullName evidence="1">Uncharacterized protein</fullName>
    </submittedName>
</protein>
<dbReference type="EMBL" id="CM042052">
    <property type="protein sequence ID" value="KAI3719194.1"/>
    <property type="molecule type" value="Genomic_DNA"/>
</dbReference>
<reference evidence="1 2" key="2">
    <citation type="journal article" date="2022" name="Mol. Ecol. Resour.">
        <title>The genomes of chicory, endive, great burdock and yacon provide insights into Asteraceae paleo-polyploidization history and plant inulin production.</title>
        <authorList>
            <person name="Fan W."/>
            <person name="Wang S."/>
            <person name="Wang H."/>
            <person name="Wang A."/>
            <person name="Jiang F."/>
            <person name="Liu H."/>
            <person name="Zhao H."/>
            <person name="Xu D."/>
            <person name="Zhang Y."/>
        </authorList>
    </citation>
    <scope>NUCLEOTIDE SEQUENCE [LARGE SCALE GENOMIC DNA]</scope>
    <source>
        <strain evidence="2">cv. Niubang</strain>
    </source>
</reference>
<evidence type="ECO:0000313" key="1">
    <source>
        <dbReference type="EMBL" id="KAI3719194.1"/>
    </source>
</evidence>
<accession>A0ACB9B9X9</accession>
<comment type="caution">
    <text evidence="1">The sequence shown here is derived from an EMBL/GenBank/DDBJ whole genome shotgun (WGS) entry which is preliminary data.</text>
</comment>
<organism evidence="1 2">
    <name type="scientific">Arctium lappa</name>
    <name type="common">Greater burdock</name>
    <name type="synonym">Lappa major</name>
    <dbReference type="NCBI Taxonomy" id="4217"/>
    <lineage>
        <taxon>Eukaryota</taxon>
        <taxon>Viridiplantae</taxon>
        <taxon>Streptophyta</taxon>
        <taxon>Embryophyta</taxon>
        <taxon>Tracheophyta</taxon>
        <taxon>Spermatophyta</taxon>
        <taxon>Magnoliopsida</taxon>
        <taxon>eudicotyledons</taxon>
        <taxon>Gunneridae</taxon>
        <taxon>Pentapetalae</taxon>
        <taxon>asterids</taxon>
        <taxon>campanulids</taxon>
        <taxon>Asterales</taxon>
        <taxon>Asteraceae</taxon>
        <taxon>Carduoideae</taxon>
        <taxon>Cardueae</taxon>
        <taxon>Arctiinae</taxon>
        <taxon>Arctium</taxon>
    </lineage>
</organism>
<name>A0ACB9B9X9_ARCLA</name>
<evidence type="ECO:0000313" key="2">
    <source>
        <dbReference type="Proteomes" id="UP001055879"/>
    </source>
</evidence>
<sequence>MIKTVKKSEVKVLIKMIRIYYQHVCRYENSLVIKFFDVHCVKPIGVIKFSLEPATQSIRPFQLLTYLTLSNYVNLLPLTRFIVMGNLFCSKYRIHR</sequence>
<gene>
    <name evidence="1" type="ORF">L6452_20088</name>
</gene>